<organism evidence="6 7">
    <name type="scientific">Stagnihabitans tardus</name>
    <dbReference type="NCBI Taxonomy" id="2699202"/>
    <lineage>
        <taxon>Bacteria</taxon>
        <taxon>Pseudomonadati</taxon>
        <taxon>Pseudomonadota</taxon>
        <taxon>Alphaproteobacteria</taxon>
        <taxon>Rhodobacterales</taxon>
        <taxon>Paracoccaceae</taxon>
        <taxon>Stagnihabitans</taxon>
    </lineage>
</organism>
<dbReference type="PROSITE" id="PS00041">
    <property type="entry name" value="HTH_ARAC_FAMILY_1"/>
    <property type="match status" value="1"/>
</dbReference>
<accession>A0AAE5BXX9</accession>
<dbReference type="SUPFAM" id="SSF51182">
    <property type="entry name" value="RmlC-like cupins"/>
    <property type="match status" value="1"/>
</dbReference>
<dbReference type="InterPro" id="IPR018060">
    <property type="entry name" value="HTH_AraC"/>
</dbReference>
<dbReference type="InterPro" id="IPR014710">
    <property type="entry name" value="RmlC-like_jellyroll"/>
</dbReference>
<dbReference type="RefSeq" id="WP_168776601.1">
    <property type="nucleotide sequence ID" value="NZ_JAABNR010000035.1"/>
</dbReference>
<dbReference type="GO" id="GO:0003700">
    <property type="term" value="F:DNA-binding transcription factor activity"/>
    <property type="evidence" value="ECO:0007669"/>
    <property type="project" value="InterPro"/>
</dbReference>
<dbReference type="InterPro" id="IPR018062">
    <property type="entry name" value="HTH_AraC-typ_CS"/>
</dbReference>
<evidence type="ECO:0000256" key="3">
    <source>
        <dbReference type="ARBA" id="ARBA00023159"/>
    </source>
</evidence>
<dbReference type="GO" id="GO:0043565">
    <property type="term" value="F:sequence-specific DNA binding"/>
    <property type="evidence" value="ECO:0007669"/>
    <property type="project" value="InterPro"/>
</dbReference>
<dbReference type="Proteomes" id="UP001193501">
    <property type="component" value="Unassembled WGS sequence"/>
</dbReference>
<dbReference type="InterPro" id="IPR003313">
    <property type="entry name" value="AraC-bd"/>
</dbReference>
<dbReference type="Gene3D" id="1.10.10.60">
    <property type="entry name" value="Homeodomain-like"/>
    <property type="match status" value="2"/>
</dbReference>
<dbReference type="InterPro" id="IPR009057">
    <property type="entry name" value="Homeodomain-like_sf"/>
</dbReference>
<sequence length="299" mass="33121">MNPGSDFLPLYCIEQAFVRLAADKPVRAQRLEVPEDVPRHDHAFHEICVVTEGTAAHVTKGGVLPLAPGDVFVVPPGEVHGLANVRNLKVINAYYLSEWLLGDLGLLWAEPGAVPLFLSRALMTFQIVNVVQFRLTADELAGVILELDQIEASVEAAKRSALSLRGSFLKIVATLSQAWMRADPSAATIAFRSEVWNAMEVIERAVQSGGLFSVADYARKAGMTADHFSALFRGQTGYGPMDYFQRRRIHRACQMLLAPRLNVTEVATEMGYSDAPHFCRMFKQHMGMTPTRYRAVYQA</sequence>
<evidence type="ECO:0000313" key="6">
    <source>
        <dbReference type="EMBL" id="NBZ89808.1"/>
    </source>
</evidence>
<comment type="caution">
    <text evidence="6">The sequence shown here is derived from an EMBL/GenBank/DDBJ whole genome shotgun (WGS) entry which is preliminary data.</text>
</comment>
<dbReference type="EMBL" id="JAABNR010000035">
    <property type="protein sequence ID" value="NBZ89808.1"/>
    <property type="molecule type" value="Genomic_DNA"/>
</dbReference>
<dbReference type="Pfam" id="PF02311">
    <property type="entry name" value="AraC_binding"/>
    <property type="match status" value="1"/>
</dbReference>
<name>A0AAE5BXX9_9RHOB</name>
<dbReference type="InterPro" id="IPR011051">
    <property type="entry name" value="RmlC_Cupin_sf"/>
</dbReference>
<dbReference type="InterPro" id="IPR050204">
    <property type="entry name" value="AraC_XylS_family_regulators"/>
</dbReference>
<dbReference type="SMART" id="SM00342">
    <property type="entry name" value="HTH_ARAC"/>
    <property type="match status" value="1"/>
</dbReference>
<dbReference type="Gene3D" id="2.60.120.10">
    <property type="entry name" value="Jelly Rolls"/>
    <property type="match status" value="1"/>
</dbReference>
<keyword evidence="7" id="KW-1185">Reference proteome</keyword>
<keyword evidence="2" id="KW-0238">DNA-binding</keyword>
<reference evidence="6" key="1">
    <citation type="submission" date="2020-01" db="EMBL/GenBank/DDBJ databases">
        <authorList>
            <person name="Chen W.-M."/>
        </authorList>
    </citation>
    <scope>NUCLEOTIDE SEQUENCE</scope>
    <source>
        <strain evidence="6">CYK-10</strain>
    </source>
</reference>
<evidence type="ECO:0000256" key="2">
    <source>
        <dbReference type="ARBA" id="ARBA00023125"/>
    </source>
</evidence>
<proteinExistence type="predicted"/>
<protein>
    <submittedName>
        <fullName evidence="6">Helix-turn-helix domain-containing protein</fullName>
    </submittedName>
</protein>
<dbReference type="SUPFAM" id="SSF46689">
    <property type="entry name" value="Homeodomain-like"/>
    <property type="match status" value="1"/>
</dbReference>
<dbReference type="AlphaFoldDB" id="A0AAE5BXX9"/>
<dbReference type="Pfam" id="PF12833">
    <property type="entry name" value="HTH_18"/>
    <property type="match status" value="1"/>
</dbReference>
<dbReference type="InterPro" id="IPR020449">
    <property type="entry name" value="Tscrpt_reg_AraC-type_HTH"/>
</dbReference>
<evidence type="ECO:0000256" key="1">
    <source>
        <dbReference type="ARBA" id="ARBA00023015"/>
    </source>
</evidence>
<gene>
    <name evidence="6" type="ORF">GV832_19660</name>
</gene>
<evidence type="ECO:0000313" key="7">
    <source>
        <dbReference type="Proteomes" id="UP001193501"/>
    </source>
</evidence>
<dbReference type="PRINTS" id="PR00032">
    <property type="entry name" value="HTHARAC"/>
</dbReference>
<evidence type="ECO:0000259" key="5">
    <source>
        <dbReference type="SMART" id="SM00342"/>
    </source>
</evidence>
<evidence type="ECO:0000256" key="4">
    <source>
        <dbReference type="ARBA" id="ARBA00023163"/>
    </source>
</evidence>
<keyword evidence="1" id="KW-0805">Transcription regulation</keyword>
<dbReference type="PANTHER" id="PTHR46796">
    <property type="entry name" value="HTH-TYPE TRANSCRIPTIONAL ACTIVATOR RHAS-RELATED"/>
    <property type="match status" value="1"/>
</dbReference>
<keyword evidence="3" id="KW-0010">Activator</keyword>
<keyword evidence="4" id="KW-0804">Transcription</keyword>
<feature type="domain" description="HTH araC/xylS-type" evidence="5">
    <location>
        <begin position="210"/>
        <end position="294"/>
    </location>
</feature>